<dbReference type="EMBL" id="CP088155">
    <property type="protein sequence ID" value="WYM97152.1"/>
    <property type="molecule type" value="Genomic_DNA"/>
</dbReference>
<reference evidence="1" key="1">
    <citation type="submission" date="2021-11" db="EMBL/GenBank/DDBJ databases">
        <title>The first genome sequence of unculturable Mycoplasma faucium obtained by de novo assembly of metagenomic reads.</title>
        <authorList>
            <person name="Sabat A.J."/>
            <person name="Bathoorn E."/>
            <person name="Akkerboom V."/>
            <person name="Friedrich A.W."/>
        </authorList>
    </citation>
    <scope>NUCLEOTIDE SEQUENCE [LARGE SCALE GENOMIC DNA]</scope>
    <source>
        <strain evidence="1">UMCG-MFM1</strain>
    </source>
</reference>
<proteinExistence type="predicted"/>
<gene>
    <name evidence="1" type="ORF">LQ356_03050</name>
</gene>
<accession>A0ABZ2TM61</accession>
<protein>
    <recommendedName>
        <fullName evidence="3">Lipoprotein</fullName>
    </recommendedName>
</protein>
<dbReference type="RefSeq" id="WP_405311435.1">
    <property type="nucleotide sequence ID" value="NZ_CP088155.1"/>
</dbReference>
<keyword evidence="2" id="KW-1185">Reference proteome</keyword>
<name>A0ABZ2TM61_9BACT</name>
<evidence type="ECO:0008006" key="3">
    <source>
        <dbReference type="Google" id="ProtNLM"/>
    </source>
</evidence>
<evidence type="ECO:0000313" key="1">
    <source>
        <dbReference type="EMBL" id="WYM97152.1"/>
    </source>
</evidence>
<dbReference type="Proteomes" id="UP001622612">
    <property type="component" value="Chromosome"/>
</dbReference>
<organism evidence="1 2">
    <name type="scientific">Metamycoplasma faucium</name>
    <dbReference type="NCBI Taxonomy" id="56142"/>
    <lineage>
        <taxon>Bacteria</taxon>
        <taxon>Bacillati</taxon>
        <taxon>Mycoplasmatota</taxon>
        <taxon>Mycoplasmoidales</taxon>
        <taxon>Metamycoplasmataceae</taxon>
        <taxon>Metamycoplasma</taxon>
    </lineage>
</organism>
<sequence>MKKLFLLTPFTLMSTLPLISSRCVHEETQEQKDEKLAEKYEKEYIDKQKYVFDDFEQFQMKDEYFKEVEVNKNLWKDPKKLIKAYRFTEEFFKSVDKWYNDFQHKFNIFKKIMKKYASREIIEYKNSKIQEDPIDLYYVKEVKFDFSRGMNAQSYYMRLGNYALEQIFNLFNIPNLNLKISFGFTTWNWLNKMNINKTYYSKINITSSFSTTYKSEKQKIREIFSIPKPYYKNEHFMTYPAGEQIYQGKGDWKPKIKFESLRGLNKYSSPNELLHLRYERSFDYGLSDIDQNYLKEYGNVNTFKFASYRFEIIEYDFEKPFDAPPSKVDKFTLSEHGD</sequence>
<evidence type="ECO:0000313" key="2">
    <source>
        <dbReference type="Proteomes" id="UP001622612"/>
    </source>
</evidence>